<sequence>MSVSQNTDQKQNTGFHPVYMAELLFKERPVFREEKLMEVMRRITGNARVLKKRSKDGAAVPVGTSSSSGAASETEEQEPMVIMHTEFMVPFEDGTVPAQTCILPAQEIADKKRFKGSLEQSWHWKEAAGVTCDCQYQIRIHDLFTAALPHKERLQLFQQALRAVLEVVPCDALYFYGSDKIVEPGAYTQALQNGDHLYGAMNVRLYQAGGTEIRREFVMDTVGLSSLGVPDFQCHFSGLDPDKVAQTLFGAAYYLFDQGDVILDGQLLGTADSQRWRCEHQESIVSPRRYVIDLDPGAPYYAGQIEP</sequence>
<reference evidence="3 4" key="1">
    <citation type="submission" date="2023-06" db="EMBL/GenBank/DDBJ databases">
        <title>Paenibacillus polygonum sp. nov., an endophytic bacterium, isolated from Polygonum lapathifolium L. in Nanji Wetland National Nature Reserve, South of Poyang Lake, Jiangxi Province, China.</title>
        <authorList>
            <person name="Yu Z."/>
        </authorList>
    </citation>
    <scope>NUCLEOTIDE SEQUENCE [LARGE SCALE GENOMIC DNA]</scope>
    <source>
        <strain evidence="3 4">C31</strain>
    </source>
</reference>
<proteinExistence type="predicted"/>
<dbReference type="Proteomes" id="UP001236415">
    <property type="component" value="Chromosome"/>
</dbReference>
<organism evidence="3 4">
    <name type="scientific">Paenibacillus polygoni</name>
    <dbReference type="NCBI Taxonomy" id="3050112"/>
    <lineage>
        <taxon>Bacteria</taxon>
        <taxon>Bacillati</taxon>
        <taxon>Bacillota</taxon>
        <taxon>Bacilli</taxon>
        <taxon>Bacillales</taxon>
        <taxon>Paenibacillaceae</taxon>
        <taxon>Paenibacillus</taxon>
    </lineage>
</organism>
<name>A0ABY8X5B3_9BACL</name>
<accession>A0ABY8X5B3</accession>
<evidence type="ECO:0000259" key="2">
    <source>
        <dbReference type="Pfam" id="PF14080"/>
    </source>
</evidence>
<gene>
    <name evidence="3" type="ORF">QPK24_08005</name>
</gene>
<feature type="domain" description="DUF4261" evidence="2">
    <location>
        <begin position="220"/>
        <end position="294"/>
    </location>
</feature>
<evidence type="ECO:0000313" key="3">
    <source>
        <dbReference type="EMBL" id="WIV20615.1"/>
    </source>
</evidence>
<dbReference type="RefSeq" id="WP_285747684.1">
    <property type="nucleotide sequence ID" value="NZ_CP127162.1"/>
</dbReference>
<dbReference type="InterPro" id="IPR025357">
    <property type="entry name" value="DUF4261"/>
</dbReference>
<evidence type="ECO:0000256" key="1">
    <source>
        <dbReference type="SAM" id="MobiDB-lite"/>
    </source>
</evidence>
<protein>
    <submittedName>
        <fullName evidence="3">DUF4261 domain-containing protein</fullName>
    </submittedName>
</protein>
<dbReference type="EMBL" id="CP127162">
    <property type="protein sequence ID" value="WIV20615.1"/>
    <property type="molecule type" value="Genomic_DNA"/>
</dbReference>
<feature type="region of interest" description="Disordered" evidence="1">
    <location>
        <begin position="54"/>
        <end position="76"/>
    </location>
</feature>
<dbReference type="Pfam" id="PF14080">
    <property type="entry name" value="DUF4261"/>
    <property type="match status" value="1"/>
</dbReference>
<evidence type="ECO:0000313" key="4">
    <source>
        <dbReference type="Proteomes" id="UP001236415"/>
    </source>
</evidence>
<feature type="compositionally biased region" description="Low complexity" evidence="1">
    <location>
        <begin position="63"/>
        <end position="72"/>
    </location>
</feature>
<keyword evidence="4" id="KW-1185">Reference proteome</keyword>